<dbReference type="InterPro" id="IPR007094">
    <property type="entry name" value="RNA-dir_pol_PSvirus"/>
</dbReference>
<evidence type="ECO:0000256" key="4">
    <source>
        <dbReference type="ARBA" id="ARBA00022679"/>
    </source>
</evidence>
<dbReference type="InterPro" id="IPR002589">
    <property type="entry name" value="Macro_dom"/>
</dbReference>
<dbReference type="GO" id="GO:0005524">
    <property type="term" value="F:ATP binding"/>
    <property type="evidence" value="ECO:0007669"/>
    <property type="project" value="UniProtKB-KW"/>
</dbReference>
<keyword evidence="9" id="KW-0347">Helicase</keyword>
<dbReference type="Pfam" id="PF00978">
    <property type="entry name" value="RdRP_2"/>
    <property type="match status" value="1"/>
</dbReference>
<organismHost>
    <name type="scientific">Gallus gallus</name>
    <name type="common">Chicken</name>
    <dbReference type="NCBI Taxonomy" id="9031"/>
</organismHost>
<keyword evidence="2" id="KW-0696">RNA-directed RNA polymerase</keyword>
<evidence type="ECO:0000256" key="7">
    <source>
        <dbReference type="ARBA" id="ARBA00022741"/>
    </source>
</evidence>
<dbReference type="GO" id="GO:0008234">
    <property type="term" value="F:cysteine-type peptidase activity"/>
    <property type="evidence" value="ECO:0007669"/>
    <property type="project" value="UniProtKB-KW"/>
</dbReference>
<keyword evidence="13" id="KW-0693">Viral RNA replication</keyword>
<dbReference type="InterPro" id="IPR027351">
    <property type="entry name" value="(+)RNA_virus_helicase_core_dom"/>
</dbReference>
<dbReference type="GO" id="GO:0006351">
    <property type="term" value="P:DNA-templated transcription"/>
    <property type="evidence" value="ECO:0007669"/>
    <property type="project" value="InterPro"/>
</dbReference>
<evidence type="ECO:0000259" key="14">
    <source>
        <dbReference type="PROSITE" id="PS50507"/>
    </source>
</evidence>
<evidence type="ECO:0000256" key="8">
    <source>
        <dbReference type="ARBA" id="ARBA00022801"/>
    </source>
</evidence>
<dbReference type="GO" id="GO:0003723">
    <property type="term" value="F:RNA binding"/>
    <property type="evidence" value="ECO:0007669"/>
    <property type="project" value="InterPro"/>
</dbReference>
<dbReference type="GO" id="GO:0016556">
    <property type="term" value="P:mRNA modification"/>
    <property type="evidence" value="ECO:0007669"/>
    <property type="project" value="InterPro"/>
</dbReference>
<keyword evidence="12" id="KW-0067">ATP-binding</keyword>
<evidence type="ECO:0000256" key="6">
    <source>
        <dbReference type="ARBA" id="ARBA00022723"/>
    </source>
</evidence>
<dbReference type="EMBL" id="MG737712">
    <property type="protein sequence ID" value="AXB26865.1"/>
    <property type="molecule type" value="Genomic_RNA"/>
</dbReference>
<evidence type="ECO:0000313" key="18">
    <source>
        <dbReference type="EMBL" id="AXB26865.1"/>
    </source>
</evidence>
<dbReference type="GO" id="GO:0004386">
    <property type="term" value="F:helicase activity"/>
    <property type="evidence" value="ECO:0007669"/>
    <property type="project" value="UniProtKB-KW"/>
</dbReference>
<evidence type="ECO:0000256" key="12">
    <source>
        <dbReference type="ARBA" id="ARBA00022840"/>
    </source>
</evidence>
<dbReference type="GO" id="GO:0006396">
    <property type="term" value="P:RNA processing"/>
    <property type="evidence" value="ECO:0007669"/>
    <property type="project" value="InterPro"/>
</dbReference>
<feature type="domain" description="Alphavirus-like MT" evidence="17">
    <location>
        <begin position="56"/>
        <end position="239"/>
    </location>
</feature>
<organismHost>
    <name type="scientific">Saimiri</name>
    <name type="common">squirrel monkeys</name>
    <dbReference type="NCBI Taxonomy" id="9520"/>
</organismHost>
<organismHost>
    <name type="scientific">Macaca</name>
    <name type="common">macaques</name>
    <dbReference type="NCBI Taxonomy" id="9539"/>
</organismHost>
<evidence type="ECO:0000259" key="16">
    <source>
        <dbReference type="PROSITE" id="PS51657"/>
    </source>
</evidence>
<organismHost>
    <name type="scientific">Sus scrofa</name>
    <name type="common">Pig</name>
    <dbReference type="NCBI Taxonomy" id="9823"/>
</organismHost>
<dbReference type="InterPro" id="IPR002588">
    <property type="entry name" value="Alphavirus-like_MT_dom"/>
</dbReference>
<dbReference type="PROSITE" id="PS50507">
    <property type="entry name" value="RDRP_SSRNA_POS"/>
    <property type="match status" value="1"/>
</dbReference>
<dbReference type="SUPFAM" id="SSF52540">
    <property type="entry name" value="P-loop containing nucleoside triphosphate hydrolases"/>
    <property type="match status" value="1"/>
</dbReference>
<organismHost>
    <name type="scientific">Homo sapiens</name>
    <name type="common">Human</name>
    <dbReference type="NCBI Taxonomy" id="9606"/>
</organismHost>
<evidence type="ECO:0000256" key="13">
    <source>
        <dbReference type="ARBA" id="ARBA00022953"/>
    </source>
</evidence>
<evidence type="ECO:0000256" key="5">
    <source>
        <dbReference type="ARBA" id="ARBA00022695"/>
    </source>
</evidence>
<dbReference type="PROSITE" id="PS51743">
    <property type="entry name" value="ALPHAVIRUS_MT"/>
    <property type="match status" value="1"/>
</dbReference>
<dbReference type="SMART" id="SM00506">
    <property type="entry name" value="A1pp"/>
    <property type="match status" value="1"/>
</dbReference>
<evidence type="ECO:0000256" key="3">
    <source>
        <dbReference type="ARBA" id="ARBA00022670"/>
    </source>
</evidence>
<dbReference type="InterPro" id="IPR043472">
    <property type="entry name" value="Macro_dom-like"/>
</dbReference>
<dbReference type="GO" id="GO:0039694">
    <property type="term" value="P:viral RNA genome replication"/>
    <property type="evidence" value="ECO:0007669"/>
    <property type="project" value="InterPro"/>
</dbReference>
<comment type="cofactor">
    <cofactor evidence="1">
        <name>Mg(2+)</name>
        <dbReference type="ChEBI" id="CHEBI:18420"/>
    </cofactor>
</comment>
<dbReference type="Pfam" id="PF01443">
    <property type="entry name" value="Viral_helicase1"/>
    <property type="match status" value="1"/>
</dbReference>
<organismHost>
    <name type="scientific">Mus musculus</name>
    <name type="common">Mouse</name>
    <dbReference type="NCBI Taxonomy" id="10090"/>
</organismHost>
<evidence type="ECO:0000259" key="15">
    <source>
        <dbReference type="PROSITE" id="PS51154"/>
    </source>
</evidence>
<evidence type="ECO:0000256" key="11">
    <source>
        <dbReference type="ARBA" id="ARBA00022833"/>
    </source>
</evidence>
<organismHost>
    <name type="scientific">Pan troglodytes</name>
    <name type="common">Chimpanzee</name>
    <dbReference type="NCBI Taxonomy" id="9598"/>
</organismHost>
<organism evidence="18">
    <name type="scientific">Hepatitis E virus</name>
    <name type="common">HEV</name>
    <dbReference type="NCBI Taxonomy" id="1678143"/>
    <lineage>
        <taxon>Viruses</taxon>
        <taxon>Riboviria</taxon>
        <taxon>Orthornavirae</taxon>
        <taxon>Kitrinoviricota</taxon>
        <taxon>Alsuviricetes</taxon>
        <taxon>Hepelivirales</taxon>
        <taxon>Hepeviridae</taxon>
        <taxon>Orthohepevirinae</taxon>
        <taxon>Paslahepevirus</taxon>
    </lineage>
</organism>
<dbReference type="SUPFAM" id="SSF52949">
    <property type="entry name" value="Macro domain-like"/>
    <property type="match status" value="1"/>
</dbReference>
<dbReference type="InterPro" id="IPR044371">
    <property type="entry name" value="Macro_X_NSP3-like"/>
</dbReference>
<dbReference type="SUPFAM" id="SSF56672">
    <property type="entry name" value="DNA/RNA polymerases"/>
    <property type="match status" value="1"/>
</dbReference>
<sequence>MDVSQFADSKGVKTALEAAALAAANTALRNARVITPYLTPQQTKNLQELFGGSQLRFEPKDNWSHPVQRVVHDALEAYVRRAAGSDCLEVGAHPRSINKYRVSHRCFLPPVGRDEQRWQVAPRRGLCNIIRKALRNGVRTAKEFCQLGFQVCSVKAEVGVALYSLHDMRPADVACAMARHGMRTLYVVLHLPEEALLPPGVYTNKFYGVVNTKDRTIVTYADDTCAGYIHKTAVLREWVRATGVAGRHPMLVERVKSIGCHFVLLCTATDPMPMPYTPYPRTESVYVRNVYGPALAAGLFTPRCCVDAMFYAVPRRVWQRLMMFGTTLDDDAFCCSRLLTYLRGISTKVTVGNVVANEGWQPEEQQLTAVAIAAYLTVCHQRWVRTQGISRGVRRLQAEHAQSFWFKVWEMFTNTGTVPGYSAGFYRQLATWISAGLVIDHERKVFDARAKCGCCCACGKPGQREPCTCLEDIPEGGHGIVKVKHWPVRPAGASNVSRWKTVRVRADSVQDLIQPGGWAFVPTLRELAARALTFPPRPPPGTLLCRTNPRGMHVPLEPSAPPLPSPTPALPRPTGPVVETDAGSMCSMPPLEDEEPAIATVAVADRGETLGAAAEQVAPGRRGYEELLHVTPAGAMVVVGNILDATTTWRVNPANASHSPGGGLCGMFHRRWPHLWPVSGAVVDAPSGPVIFQDGPPATIHAPGPDYRQGPQPEALRAVYRVVHQATGTVACPLISAGIYRAPIEESYRAWEASARSGDLLYVQRSLVTTLRELCLGAKPVGRLVVDKGIADMVNYGLQTEPAPYGDIVAGLAVEPYEKTYTMIAGVPGSGKSTGVNAKGAVVVAPTKQLARDWMRRGATALTPHIAAAAGPTGRVIVDEAFAIPPHLLAAAVRNAETLLLLGDPKQIPALDFDDRKLCAAIDLRLQPTVWRNVTHRCPWDVCKFLQADYPGMTTTSRVIRSVVFTGEQIGQKIVFTQIAKQCNPGSITVHEAQGSTYSQVTVIATLDARGLIASSRAHAIVALTRHTDRCSVIDRAGMLAEIGVTDAMFNNIELQLVTPEASVPAGVVRMADEVVNGELGLPPAPTDVASALTAEAIGHEPLDVAAVNPPGPALEQGLLYMPERLDGKDEVVKLMLSDTVHCRLSAPTSRLAVINTLVGRYGRATKITDAPVELMDTVEGFWRGIAPLQPTTIEYGEMCRALLDKGQDGSLIVALDLCDKECSRITFFQKDCAKFTLEEVVQHGKVGQGISAWPKTLCALFGPWFRAIEKQLVSNLPPGYFYGDLYTESDLHRAVLCASADQSVFENDFSEFDSTQNNVSLGLECDIMARFGMPSWMIQLYHLVRSYWILVAPKEALRGCWKKHSGEPGTLLWNTVWNMTVLHHVYEFDNPTVLCFKGDDSVVVCDGVTSRPTGAQLVADCGLKMKDKIGPVGVFSNLLVFPGAGVVKDVLRQWGRLTEKNWGPGSDRMADLEQACRDFVSGVLVEGKEALTVQLVASYYGVETGLIEVVFGALKACAEGREDLMTVRLPVLNLAKED</sequence>
<dbReference type="Gene3D" id="3.40.50.300">
    <property type="entry name" value="P-loop containing nucleotide triphosphate hydrolases"/>
    <property type="match status" value="2"/>
</dbReference>
<evidence type="ECO:0000256" key="9">
    <source>
        <dbReference type="ARBA" id="ARBA00022806"/>
    </source>
</evidence>
<keyword evidence="7" id="KW-0547">Nucleotide-binding</keyword>
<protein>
    <submittedName>
        <fullName evidence="18">Non-structural polyprotein</fullName>
    </submittedName>
</protein>
<evidence type="ECO:0000256" key="10">
    <source>
        <dbReference type="ARBA" id="ARBA00022807"/>
    </source>
</evidence>
<accession>A0A2Z5CVX2</accession>
<dbReference type="InterPro" id="IPR027417">
    <property type="entry name" value="P-loop_NTPase"/>
</dbReference>
<organismHost>
    <name type="scientific">Bandicota bengalensis</name>
    <name type="common">lesser bandicoot rat</name>
    <dbReference type="NCBI Taxonomy" id="69079"/>
</organismHost>
<feature type="domain" description="Macro" evidence="15">
    <location>
        <begin position="622"/>
        <end position="771"/>
    </location>
</feature>
<dbReference type="PROSITE" id="PS51154">
    <property type="entry name" value="MACRO"/>
    <property type="match status" value="1"/>
</dbReference>
<organismHost>
    <name type="scientific">Cercopithecus hamlyni</name>
    <name type="common">Owl-faced monkey</name>
    <name type="synonym">Hamlyn's monkey</name>
    <dbReference type="NCBI Taxonomy" id="9536"/>
</organismHost>
<dbReference type="Gene3D" id="3.40.220.10">
    <property type="entry name" value="Leucine Aminopeptidase, subunit E, domain 1"/>
    <property type="match status" value="1"/>
</dbReference>
<feature type="domain" description="RdRp catalytic" evidence="14">
    <location>
        <begin position="1303"/>
        <end position="1414"/>
    </location>
</feature>
<evidence type="ECO:0000256" key="2">
    <source>
        <dbReference type="ARBA" id="ARBA00022484"/>
    </source>
</evidence>
<evidence type="ECO:0000256" key="1">
    <source>
        <dbReference type="ARBA" id="ARBA00001946"/>
    </source>
</evidence>
<keyword evidence="3" id="KW-0645">Protease</keyword>
<dbReference type="CDD" id="cd21557">
    <property type="entry name" value="Macro_X_Nsp3-like"/>
    <property type="match status" value="1"/>
</dbReference>
<organismHost>
    <name type="scientific">Callithrix</name>
    <dbReference type="NCBI Taxonomy" id="9481"/>
</organismHost>
<dbReference type="GO" id="GO:0003968">
    <property type="term" value="F:RNA-directed RNA polymerase activity"/>
    <property type="evidence" value="ECO:0007669"/>
    <property type="project" value="UniProtKB-KW"/>
</dbReference>
<keyword evidence="4" id="KW-0808">Transferase</keyword>
<reference evidence="18" key="1">
    <citation type="journal article" date="2018" name="Arch. Virol.">
        <title>Detection and genomic characterization of new avian-like hepatitis E virus in a sparrow in the United States.</title>
        <authorList>
            <person name="Yang C."/>
            <person name="Wang L."/>
            <person name="Shen H."/>
            <person name="Zheng Y."/>
            <person name="Gauger P.C."/>
            <person name="Chen Q."/>
            <person name="Zhang J."/>
            <person name="Yoon K.J."/>
            <person name="Harmon K.M."/>
            <person name="Main R.G."/>
            <person name="Li G."/>
        </authorList>
    </citation>
    <scope>NUCLEOTIDE SEQUENCE</scope>
    <source>
        <strain evidence="18">2017-73347</strain>
    </source>
</reference>
<dbReference type="PROSITE" id="PS51657">
    <property type="entry name" value="PSRV_HELICASE"/>
    <property type="match status" value="1"/>
</dbReference>
<dbReference type="GO" id="GO:0046872">
    <property type="term" value="F:metal ion binding"/>
    <property type="evidence" value="ECO:0007669"/>
    <property type="project" value="UniProtKB-KW"/>
</dbReference>
<organismHost>
    <name type="scientific">Chlorocebus aethiops</name>
    <name type="common">Green monkey</name>
    <name type="synonym">Cercopithecus aethiops</name>
    <dbReference type="NCBI Taxonomy" id="9534"/>
</organismHost>
<dbReference type="GO" id="GO:0008174">
    <property type="term" value="F:mRNA methyltransferase activity"/>
    <property type="evidence" value="ECO:0007669"/>
    <property type="project" value="UniProtKB-UniRule"/>
</dbReference>
<dbReference type="Pfam" id="PF01660">
    <property type="entry name" value="Vmethyltransf"/>
    <property type="match status" value="1"/>
</dbReference>
<keyword evidence="8" id="KW-0378">Hydrolase</keyword>
<proteinExistence type="predicted"/>
<dbReference type="InterPro" id="IPR001788">
    <property type="entry name" value="RNA-dep_RNA_pol_alsuvir"/>
</dbReference>
<dbReference type="InterPro" id="IPR043502">
    <property type="entry name" value="DNA/RNA_pol_sf"/>
</dbReference>
<name>A0A2Z5CVX2_HEV</name>
<feature type="domain" description="(+)RNA virus helicase C-terminal" evidence="16">
    <location>
        <begin position="797"/>
        <end position="1066"/>
    </location>
</feature>
<keyword evidence="6" id="KW-0479">Metal-binding</keyword>
<evidence type="ECO:0000259" key="17">
    <source>
        <dbReference type="PROSITE" id="PS51743"/>
    </source>
</evidence>
<dbReference type="CDD" id="cd18809">
    <property type="entry name" value="SF1_C_RecD"/>
    <property type="match status" value="1"/>
</dbReference>
<dbReference type="GO" id="GO:0006508">
    <property type="term" value="P:proteolysis"/>
    <property type="evidence" value="ECO:0007669"/>
    <property type="project" value="UniProtKB-KW"/>
</dbReference>
<keyword evidence="10" id="KW-0788">Thiol protease</keyword>
<keyword evidence="5" id="KW-0548">Nucleotidyltransferase</keyword>
<keyword evidence="11" id="KW-0862">Zinc</keyword>